<protein>
    <submittedName>
        <fullName evidence="3">Protein BCCIP</fullName>
    </submittedName>
</protein>
<name>A0AAW2M6U7_9LAMI</name>
<dbReference type="PANTHER" id="PTHR13261">
    <property type="entry name" value="BRCA2 AND CDKN1A INTERACTING PROTEIN"/>
    <property type="match status" value="1"/>
</dbReference>
<dbReference type="InterPro" id="IPR025602">
    <property type="entry name" value="BCP1_family"/>
</dbReference>
<dbReference type="AlphaFoldDB" id="A0AAW2M6U7"/>
<reference evidence="3" key="2">
    <citation type="journal article" date="2024" name="Plant">
        <title>Genomic evolution and insights into agronomic trait innovations of Sesamum species.</title>
        <authorList>
            <person name="Miao H."/>
            <person name="Wang L."/>
            <person name="Qu L."/>
            <person name="Liu H."/>
            <person name="Sun Y."/>
            <person name="Le M."/>
            <person name="Wang Q."/>
            <person name="Wei S."/>
            <person name="Zheng Y."/>
            <person name="Lin W."/>
            <person name="Duan Y."/>
            <person name="Cao H."/>
            <person name="Xiong S."/>
            <person name="Wang X."/>
            <person name="Wei L."/>
            <person name="Li C."/>
            <person name="Ma Q."/>
            <person name="Ju M."/>
            <person name="Zhao R."/>
            <person name="Li G."/>
            <person name="Mu C."/>
            <person name="Tian Q."/>
            <person name="Mei H."/>
            <person name="Zhang T."/>
            <person name="Gao T."/>
            <person name="Zhang H."/>
        </authorList>
    </citation>
    <scope>NUCLEOTIDE SEQUENCE</scope>
    <source>
        <strain evidence="3">G01</strain>
    </source>
</reference>
<evidence type="ECO:0000313" key="3">
    <source>
        <dbReference type="EMBL" id="KAL0326881.1"/>
    </source>
</evidence>
<dbReference type="Pfam" id="PF13862">
    <property type="entry name" value="BCCIP"/>
    <property type="match status" value="2"/>
</dbReference>
<dbReference type="GO" id="GO:0005634">
    <property type="term" value="C:nucleus"/>
    <property type="evidence" value="ECO:0007669"/>
    <property type="project" value="TreeGrafter"/>
</dbReference>
<organism evidence="3">
    <name type="scientific">Sesamum angustifolium</name>
    <dbReference type="NCBI Taxonomy" id="2727405"/>
    <lineage>
        <taxon>Eukaryota</taxon>
        <taxon>Viridiplantae</taxon>
        <taxon>Streptophyta</taxon>
        <taxon>Embryophyta</taxon>
        <taxon>Tracheophyta</taxon>
        <taxon>Spermatophyta</taxon>
        <taxon>Magnoliopsida</taxon>
        <taxon>eudicotyledons</taxon>
        <taxon>Gunneridae</taxon>
        <taxon>Pentapetalae</taxon>
        <taxon>asterids</taxon>
        <taxon>lamiids</taxon>
        <taxon>Lamiales</taxon>
        <taxon>Pedaliaceae</taxon>
        <taxon>Sesamum</taxon>
    </lineage>
</organism>
<gene>
    <name evidence="3" type="ORF">Sangu_1766100</name>
</gene>
<dbReference type="EMBL" id="JACGWK010000011">
    <property type="protein sequence ID" value="KAL0326881.1"/>
    <property type="molecule type" value="Genomic_DNA"/>
</dbReference>
<evidence type="ECO:0000256" key="2">
    <source>
        <dbReference type="SAM" id="MobiDB-lite"/>
    </source>
</evidence>
<accession>A0AAW2M6U7</accession>
<sequence>MPRKPTRRNPSLRYRPLTFSPFGRSIAMATSSKKAKREIEEPKDFPTFSGNGSVNHDKDKMEQSDSSDSEDFEGVVQADFVFFDPKPGDFHGVKVLLQTYLDNKLWDLSGFVDLILGQPTDKKCIIELKDYLLKVCEDMDVIPKLRNLVGEHAKDVGLVVSQRVVNLPPQLLPPLYDALFDEIEWATEDEPTVELQNFFRFKFYLIMSKIYKHKNANAKKGMAESGEEAIIYIKPEDEIFLELSSWSFSFPLHAQQVTTNEASIVITLSVWLLIESLLGYMVCFA</sequence>
<proteinExistence type="inferred from homology"/>
<comment type="caution">
    <text evidence="3">The sequence shown here is derived from an EMBL/GenBank/DDBJ whole genome shotgun (WGS) entry which is preliminary data.</text>
</comment>
<evidence type="ECO:0000256" key="1">
    <source>
        <dbReference type="ARBA" id="ARBA00006781"/>
    </source>
</evidence>
<dbReference type="PANTHER" id="PTHR13261:SF0">
    <property type="entry name" value="BRCA2 AND CDKN1A-INTERACTING PROTEIN"/>
    <property type="match status" value="1"/>
</dbReference>
<comment type="similarity">
    <text evidence="1">Belongs to the BCP1 family.</text>
</comment>
<reference evidence="3" key="1">
    <citation type="submission" date="2020-06" db="EMBL/GenBank/DDBJ databases">
        <authorList>
            <person name="Li T."/>
            <person name="Hu X."/>
            <person name="Zhang T."/>
            <person name="Song X."/>
            <person name="Zhang H."/>
            <person name="Dai N."/>
            <person name="Sheng W."/>
            <person name="Hou X."/>
            <person name="Wei L."/>
        </authorList>
    </citation>
    <scope>NUCLEOTIDE SEQUENCE</scope>
    <source>
        <strain evidence="3">G01</strain>
        <tissue evidence="3">Leaf</tissue>
    </source>
</reference>
<feature type="region of interest" description="Disordered" evidence="2">
    <location>
        <begin position="29"/>
        <end position="68"/>
    </location>
</feature>